<dbReference type="AlphaFoldDB" id="A0AA35SLP2"/>
<protein>
    <submittedName>
        <fullName evidence="1">Uncharacterized protein</fullName>
    </submittedName>
</protein>
<dbReference type="GO" id="GO:0003874">
    <property type="term" value="F:6-pyruvoyltetrahydropterin synthase activity"/>
    <property type="evidence" value="ECO:0007669"/>
    <property type="project" value="InterPro"/>
</dbReference>
<dbReference type="Proteomes" id="UP001174909">
    <property type="component" value="Unassembled WGS sequence"/>
</dbReference>
<proteinExistence type="predicted"/>
<dbReference type="InterPro" id="IPR022469">
    <property type="entry name" value="PTPS_His_AS"/>
</dbReference>
<evidence type="ECO:0000313" key="2">
    <source>
        <dbReference type="Proteomes" id="UP001174909"/>
    </source>
</evidence>
<reference evidence="1" key="1">
    <citation type="submission" date="2023-03" db="EMBL/GenBank/DDBJ databases">
        <authorList>
            <person name="Steffen K."/>
            <person name="Cardenas P."/>
        </authorList>
    </citation>
    <scope>NUCLEOTIDE SEQUENCE</scope>
</reference>
<dbReference type="EMBL" id="CASHTH010002599">
    <property type="protein sequence ID" value="CAI8032400.1"/>
    <property type="molecule type" value="Genomic_DNA"/>
</dbReference>
<organism evidence="1 2">
    <name type="scientific">Geodia barretti</name>
    <name type="common">Barrett's horny sponge</name>
    <dbReference type="NCBI Taxonomy" id="519541"/>
    <lineage>
        <taxon>Eukaryota</taxon>
        <taxon>Metazoa</taxon>
        <taxon>Porifera</taxon>
        <taxon>Demospongiae</taxon>
        <taxon>Heteroscleromorpha</taxon>
        <taxon>Tetractinellida</taxon>
        <taxon>Astrophorina</taxon>
        <taxon>Geodiidae</taxon>
        <taxon>Geodia</taxon>
    </lineage>
</organism>
<comment type="caution">
    <text evidence="1">The sequence shown here is derived from an EMBL/GenBank/DDBJ whole genome shotgun (WGS) entry which is preliminary data.</text>
</comment>
<evidence type="ECO:0000313" key="1">
    <source>
        <dbReference type="EMBL" id="CAI8032400.1"/>
    </source>
</evidence>
<sequence>FLSDPTIETDPTFDISIWAIVVKQLDHKNLDFDVPYFKQCIRYVSYTNLGWA</sequence>
<accession>A0AA35SLP2</accession>
<feature type="non-terminal residue" evidence="1">
    <location>
        <position position="1"/>
    </location>
</feature>
<keyword evidence="2" id="KW-1185">Reference proteome</keyword>
<dbReference type="PROSITE" id="PS00988">
    <property type="entry name" value="PTPS_2"/>
    <property type="match status" value="1"/>
</dbReference>
<name>A0AA35SLP2_GEOBA</name>
<gene>
    <name evidence="1" type="ORF">GBAR_LOCUS18320</name>
</gene>
<dbReference type="GO" id="GO:0006729">
    <property type="term" value="P:tetrahydrobiopterin biosynthetic process"/>
    <property type="evidence" value="ECO:0007669"/>
    <property type="project" value="InterPro"/>
</dbReference>